<dbReference type="CDD" id="cd06503">
    <property type="entry name" value="ATP-synt_Fo_b"/>
    <property type="match status" value="1"/>
</dbReference>
<feature type="region of interest" description="Disordered" evidence="2">
    <location>
        <begin position="1"/>
        <end position="24"/>
    </location>
</feature>
<feature type="region of interest" description="Disordered" evidence="2">
    <location>
        <begin position="1068"/>
        <end position="1175"/>
    </location>
</feature>
<organism evidence="4 5">
    <name type="scientific">Linnemannia hyalina</name>
    <dbReference type="NCBI Taxonomy" id="64524"/>
    <lineage>
        <taxon>Eukaryota</taxon>
        <taxon>Fungi</taxon>
        <taxon>Fungi incertae sedis</taxon>
        <taxon>Mucoromycota</taxon>
        <taxon>Mortierellomycotina</taxon>
        <taxon>Mortierellomycetes</taxon>
        <taxon>Mortierellales</taxon>
        <taxon>Mortierellaceae</taxon>
        <taxon>Linnemannia</taxon>
    </lineage>
</organism>
<dbReference type="Gene3D" id="1.20.1280.50">
    <property type="match status" value="1"/>
</dbReference>
<feature type="compositionally biased region" description="Acidic residues" evidence="2">
    <location>
        <begin position="623"/>
        <end position="641"/>
    </location>
</feature>
<dbReference type="Gene3D" id="3.80.10.10">
    <property type="entry name" value="Ribonuclease Inhibitor"/>
    <property type="match status" value="1"/>
</dbReference>
<name>A0A9P7XJR6_9FUNG</name>
<keyword evidence="1" id="KW-0175">Coiled coil</keyword>
<feature type="compositionally biased region" description="Acidic residues" evidence="2">
    <location>
        <begin position="671"/>
        <end position="682"/>
    </location>
</feature>
<dbReference type="SUPFAM" id="SSF81383">
    <property type="entry name" value="F-box domain"/>
    <property type="match status" value="1"/>
</dbReference>
<dbReference type="InterPro" id="IPR036047">
    <property type="entry name" value="F-box-like_dom_sf"/>
</dbReference>
<dbReference type="PANTHER" id="PTHR13318">
    <property type="entry name" value="PARTNER OF PAIRED, ISOFORM B-RELATED"/>
    <property type="match status" value="1"/>
</dbReference>
<feature type="domain" description="F-box" evidence="3">
    <location>
        <begin position="38"/>
        <end position="76"/>
    </location>
</feature>
<evidence type="ECO:0000313" key="4">
    <source>
        <dbReference type="EMBL" id="KAG9062346.1"/>
    </source>
</evidence>
<dbReference type="GO" id="GO:0031146">
    <property type="term" value="P:SCF-dependent proteasomal ubiquitin-dependent protein catabolic process"/>
    <property type="evidence" value="ECO:0007669"/>
    <property type="project" value="TreeGrafter"/>
</dbReference>
<evidence type="ECO:0000256" key="1">
    <source>
        <dbReference type="SAM" id="Coils"/>
    </source>
</evidence>
<evidence type="ECO:0000256" key="2">
    <source>
        <dbReference type="SAM" id="MobiDB-lite"/>
    </source>
</evidence>
<sequence>MPARPSSPPAFTNNPASIAGSTSTTCPSLLPTSPLRIPEILTNILSTLTKPQLATCSTVSRAWRQAAIPLLWSYIDYTPHNPDFMTLLANYGHHVVYLDLYLVNTPPFVPPPHVTLSKILSATPFVRHLYLKSSSPGQGAAPTVLVDATSKVSSILTVISDTVAHQLVALRLDIGDLAEQDARTFFPTLRALRELELTGCRQHVVDAVVDSGLRYLIKVVFLDGAGTTPRVHTTEDGVFGDVSIEELGKSFPGLQTLGIFNNNRITLSGLTGFADHCKTLTRFQLQCCPYVGSDEISALIKASPGLAHVSLGHSSANDSILMDLASSLDRASRLRSLSVSFSPLITTAGIRTIVDSCFGLEELDFELCPRVTLDVFSEPAWVCLGLKVLNMSNIHGGSTSSVDSRRARSGLDPTLMFSFSLTVCCLKDMYHQLGRLSLLQELDMCGLPFRLNLMDQGRDAIEGLERLRILRLSEETFPLEPKDVIWLATRLSRLRWLELGEESIRNHSRKMLMEVNPDIRIFIVDRRNHSRRALQRHRRLTEPPIPDPPSSTFENDWVYDEDEEVDELDNNDLGDDFLDEDGPTSAGGGDISDDDDDEPQGMDGLEYEHLGHIEFTPPHPPDAETDSYGDDNNEDYDEDPDAFGAGLLYRYGSNACPADYSASFGGSHDYSEDESDHDEDYIAVEQSPGRSSYPPSDPELEAEDEESMESDDEESMESNDEESMGSDDTGLMGSDDEVPYETDDGDSLAPDEEEPEELDHEESYEPEDENSLDSEDEEEPEDGGEDEITPSPSQMSWLGHDDEVQDDFDDDAYHPAQAEAAFLAQQTEEDFYDEQAREAYEIDRSRPEAEAEYECDLEQVYLKADAEYENELERAYLEAEAEYENELEQAYLEADAEYENELEQAYLEADAEYENELEQAYLEADAEYENELEQAYLEADAEYLMAKAEPDSEDQQEALAAQAWQEDEEEQESLEAPAEFFAYQALPRFYMEQDSSQEYDEQDSSDDEDISQDDGHSDLDTVDSLLDQDDDTDQDDDDEDPEQVKYGYDWEQESDALFALDPDIYYMDSEQNNMSTEGDITSSERFDSYDDPDSDDDDDDRRADLDQDDSDYGQYESDSVDWADQDDDEGDDFSDESGTDVVVWDENSDDGGGVDQDDGREDEGIYQDDESDEDL</sequence>
<dbReference type="SUPFAM" id="SSF52047">
    <property type="entry name" value="RNI-like"/>
    <property type="match status" value="1"/>
</dbReference>
<dbReference type="Proteomes" id="UP000707451">
    <property type="component" value="Unassembled WGS sequence"/>
</dbReference>
<feature type="compositionally biased region" description="Acidic residues" evidence="2">
    <location>
        <begin position="591"/>
        <end position="600"/>
    </location>
</feature>
<protein>
    <recommendedName>
        <fullName evidence="3">F-box domain-containing protein</fullName>
    </recommendedName>
</protein>
<evidence type="ECO:0000313" key="5">
    <source>
        <dbReference type="Proteomes" id="UP000707451"/>
    </source>
</evidence>
<evidence type="ECO:0000259" key="3">
    <source>
        <dbReference type="Pfam" id="PF12937"/>
    </source>
</evidence>
<feature type="compositionally biased region" description="Acidic residues" evidence="2">
    <location>
        <begin position="734"/>
        <end position="788"/>
    </location>
</feature>
<reference evidence="4" key="1">
    <citation type="submission" date="2021-06" db="EMBL/GenBank/DDBJ databases">
        <title>Genome Sequence of Mortierella hyaline Strain SCG-10, a Cold-Adapted, Nitrate-Reducing Fungus Isolated from Soil in Minnesota, USA.</title>
        <authorList>
            <person name="Aldossari N."/>
        </authorList>
    </citation>
    <scope>NUCLEOTIDE SEQUENCE</scope>
    <source>
        <strain evidence="4">SCG-10</strain>
    </source>
</reference>
<gene>
    <name evidence="4" type="ORF">KI688_005261</name>
</gene>
<keyword evidence="5" id="KW-1185">Reference proteome</keyword>
<dbReference type="InterPro" id="IPR032675">
    <property type="entry name" value="LRR_dom_sf"/>
</dbReference>
<dbReference type="InterPro" id="IPR001810">
    <property type="entry name" value="F-box_dom"/>
</dbReference>
<dbReference type="GO" id="GO:0019005">
    <property type="term" value="C:SCF ubiquitin ligase complex"/>
    <property type="evidence" value="ECO:0007669"/>
    <property type="project" value="TreeGrafter"/>
</dbReference>
<feature type="compositionally biased region" description="Acidic residues" evidence="2">
    <location>
        <begin position="1155"/>
        <end position="1175"/>
    </location>
</feature>
<feature type="coiled-coil region" evidence="1">
    <location>
        <begin position="869"/>
        <end position="934"/>
    </location>
</feature>
<feature type="compositionally biased region" description="Acidic residues" evidence="2">
    <location>
        <begin position="698"/>
        <end position="725"/>
    </location>
</feature>
<feature type="region of interest" description="Disordered" evidence="2">
    <location>
        <begin position="533"/>
        <end position="814"/>
    </location>
</feature>
<feature type="compositionally biased region" description="Acidic residues" evidence="2">
    <location>
        <begin position="995"/>
        <end position="1012"/>
    </location>
</feature>
<feature type="compositionally biased region" description="Acidic residues" evidence="2">
    <location>
        <begin position="1089"/>
        <end position="1099"/>
    </location>
</feature>
<feature type="region of interest" description="Disordered" evidence="2">
    <location>
        <begin position="947"/>
        <end position="1054"/>
    </location>
</feature>
<dbReference type="OrthoDB" id="2447803at2759"/>
<feature type="compositionally biased region" description="Polar residues" evidence="2">
    <location>
        <begin position="9"/>
        <end position="20"/>
    </location>
</feature>
<comment type="caution">
    <text evidence="4">The sequence shown here is derived from an EMBL/GenBank/DDBJ whole genome shotgun (WGS) entry which is preliminary data.</text>
</comment>
<dbReference type="EMBL" id="JAHRHY010000019">
    <property type="protein sequence ID" value="KAG9062346.1"/>
    <property type="molecule type" value="Genomic_DNA"/>
</dbReference>
<feature type="compositionally biased region" description="Acidic residues" evidence="2">
    <location>
        <begin position="1026"/>
        <end position="1041"/>
    </location>
</feature>
<accession>A0A9P7XJR6</accession>
<dbReference type="AlphaFoldDB" id="A0A9P7XJR6"/>
<dbReference type="Pfam" id="PF12937">
    <property type="entry name" value="F-box-like"/>
    <property type="match status" value="1"/>
</dbReference>
<proteinExistence type="predicted"/>
<feature type="compositionally biased region" description="Acidic residues" evidence="2">
    <location>
        <begin position="557"/>
        <end position="582"/>
    </location>
</feature>
<feature type="compositionally biased region" description="Polar residues" evidence="2">
    <location>
        <begin position="1069"/>
        <end position="1081"/>
    </location>
</feature>
<feature type="compositionally biased region" description="Acidic residues" evidence="2">
    <location>
        <begin position="1118"/>
        <end position="1138"/>
    </location>
</feature>